<dbReference type="Proteomes" id="UP001177021">
    <property type="component" value="Unassembled WGS sequence"/>
</dbReference>
<name>A0ACB0JBN6_TRIPR</name>
<evidence type="ECO:0000313" key="1">
    <source>
        <dbReference type="EMBL" id="CAJ2642438.1"/>
    </source>
</evidence>
<proteinExistence type="predicted"/>
<reference evidence="1" key="1">
    <citation type="submission" date="2023-10" db="EMBL/GenBank/DDBJ databases">
        <authorList>
            <person name="Rodriguez Cubillos JULIANA M."/>
            <person name="De Vega J."/>
        </authorList>
    </citation>
    <scope>NUCLEOTIDE SEQUENCE</scope>
</reference>
<evidence type="ECO:0000313" key="2">
    <source>
        <dbReference type="Proteomes" id="UP001177021"/>
    </source>
</evidence>
<comment type="caution">
    <text evidence="1">The sequence shown here is derived from an EMBL/GenBank/DDBJ whole genome shotgun (WGS) entry which is preliminary data.</text>
</comment>
<accession>A0ACB0JBN6</accession>
<keyword evidence="2" id="KW-1185">Reference proteome</keyword>
<dbReference type="EMBL" id="CASHSV030000034">
    <property type="protein sequence ID" value="CAJ2642438.1"/>
    <property type="molecule type" value="Genomic_DNA"/>
</dbReference>
<sequence length="116" mass="13155">MTLFHYGKGIYGIRFIILPIDFVADICDMQSFVIVINLSNKKLRFCVALGGGRKNLERATEKKHVTLQDGQCIMQVVSLRGSNLIEKPGQNLLVKHYHSVFSLHTIVKLCFIVHLN</sequence>
<protein>
    <submittedName>
        <fullName evidence="1">Uncharacterized protein</fullName>
    </submittedName>
</protein>
<organism evidence="1 2">
    <name type="scientific">Trifolium pratense</name>
    <name type="common">Red clover</name>
    <dbReference type="NCBI Taxonomy" id="57577"/>
    <lineage>
        <taxon>Eukaryota</taxon>
        <taxon>Viridiplantae</taxon>
        <taxon>Streptophyta</taxon>
        <taxon>Embryophyta</taxon>
        <taxon>Tracheophyta</taxon>
        <taxon>Spermatophyta</taxon>
        <taxon>Magnoliopsida</taxon>
        <taxon>eudicotyledons</taxon>
        <taxon>Gunneridae</taxon>
        <taxon>Pentapetalae</taxon>
        <taxon>rosids</taxon>
        <taxon>fabids</taxon>
        <taxon>Fabales</taxon>
        <taxon>Fabaceae</taxon>
        <taxon>Papilionoideae</taxon>
        <taxon>50 kb inversion clade</taxon>
        <taxon>NPAAA clade</taxon>
        <taxon>Hologalegina</taxon>
        <taxon>IRL clade</taxon>
        <taxon>Trifolieae</taxon>
        <taxon>Trifolium</taxon>
    </lineage>
</organism>
<gene>
    <name evidence="1" type="ORF">MILVUS5_LOCUS11911</name>
</gene>